<organism evidence="5">
    <name type="scientific">Camponotus floridanus</name>
    <name type="common">Florida carpenter ant</name>
    <dbReference type="NCBI Taxonomy" id="104421"/>
    <lineage>
        <taxon>Eukaryota</taxon>
        <taxon>Metazoa</taxon>
        <taxon>Ecdysozoa</taxon>
        <taxon>Arthropoda</taxon>
        <taxon>Hexapoda</taxon>
        <taxon>Insecta</taxon>
        <taxon>Pterygota</taxon>
        <taxon>Neoptera</taxon>
        <taxon>Endopterygota</taxon>
        <taxon>Hymenoptera</taxon>
        <taxon>Apocrita</taxon>
        <taxon>Aculeata</taxon>
        <taxon>Formicoidea</taxon>
        <taxon>Formicidae</taxon>
        <taxon>Formicinae</taxon>
        <taxon>Camponotus</taxon>
    </lineage>
</organism>
<evidence type="ECO:0000256" key="2">
    <source>
        <dbReference type="ARBA" id="ARBA00023054"/>
    </source>
</evidence>
<dbReference type="GO" id="GO:0035556">
    <property type="term" value="P:intracellular signal transduction"/>
    <property type="evidence" value="ECO:0007669"/>
    <property type="project" value="InterPro"/>
</dbReference>
<dbReference type="PANTHER" id="PTHR19423">
    <property type="entry name" value="SH3 DOMAIN-BINDING PROTEIN 5"/>
    <property type="match status" value="1"/>
</dbReference>
<dbReference type="InParanoid" id="E2AR08"/>
<dbReference type="AlphaFoldDB" id="E2AR08"/>
<dbReference type="GO" id="GO:0005737">
    <property type="term" value="C:cytoplasm"/>
    <property type="evidence" value="ECO:0007669"/>
    <property type="project" value="TreeGrafter"/>
</dbReference>
<dbReference type="Pfam" id="PF05276">
    <property type="entry name" value="SH3BP5"/>
    <property type="match status" value="1"/>
</dbReference>
<dbReference type="PANTHER" id="PTHR19423:SF1">
    <property type="entry name" value="SH3 DOMAIN-BINDING PROTEIN 5"/>
    <property type="match status" value="1"/>
</dbReference>
<gene>
    <name evidence="4" type="ORF">EAG_08256</name>
</gene>
<evidence type="ECO:0000313" key="5">
    <source>
        <dbReference type="Proteomes" id="UP000000311"/>
    </source>
</evidence>
<reference evidence="4 5" key="1">
    <citation type="journal article" date="2010" name="Science">
        <title>Genomic comparison of the ants Camponotus floridanus and Harpegnathos saltator.</title>
        <authorList>
            <person name="Bonasio R."/>
            <person name="Zhang G."/>
            <person name="Ye C."/>
            <person name="Mutti N.S."/>
            <person name="Fang X."/>
            <person name="Qin N."/>
            <person name="Donahue G."/>
            <person name="Yang P."/>
            <person name="Li Q."/>
            <person name="Li C."/>
            <person name="Zhang P."/>
            <person name="Huang Z."/>
            <person name="Berger S.L."/>
            <person name="Reinberg D."/>
            <person name="Wang J."/>
            <person name="Liebig J."/>
        </authorList>
    </citation>
    <scope>NUCLEOTIDE SEQUENCE [LARGE SCALE GENOMIC DNA]</scope>
    <source>
        <strain evidence="5">C129</strain>
    </source>
</reference>
<sequence>MDIAGNGVDALDPRIQVQCQQQAQLFQRASEIHAAAKETVALAEARFMSHQHEWNFDQAWQDMLNHATMKVMDAENQKAECGREHHRRAMLFHDAEKKLLQLEEKHRRSIIKARPYFEVKAQCDQMLATQKERVEYLQQTVKEVKRNYATSLRTLENISNQIHQQRKDDIVANGPREPGVGAELIGSDICQKYENEFNNFNSRKISPIRYNQIENNEKPHNIKEFCLTKEKTEHIDKRSVDGSESKFTQWELELQASIEKLNHLSIGNPLLARKRDAQSSSDLRSVVDVSRANNFLPTEIWQRQLQRSIKDPKTFEKNELIDSSSSHLQRSYSMINSMLTLQGASIFASTSNTTKSLNNSPVNRSTSNFENRNIEKAGSADMLKYVPNRICQLDIKNKKAQSSWNINDYSNHLDVTSEEQEKNKCSNINDSLVNTSHVQSTNLSTMTDSFNIKFLPAEPNLSEGHHPFDSENHSLTFPGISQHLMSSQNDITRLQAQFSSNTLQKNTSCSANSSPVKLKNPLISSAKSSNSENMGRFIEESIPKHFARKTKELPLLSLFGPTFALSAIKGKSCSMIDLDDKQNLKTLLDNSHLGNIQAISAERLANVRPKLVNNYPETKKTDDIKK</sequence>
<dbReference type="InterPro" id="IPR007940">
    <property type="entry name" value="SH3BP5"/>
</dbReference>
<proteinExistence type="inferred from homology"/>
<dbReference type="GO" id="GO:0004860">
    <property type="term" value="F:protein kinase inhibitor activity"/>
    <property type="evidence" value="ECO:0007669"/>
    <property type="project" value="TreeGrafter"/>
</dbReference>
<name>E2AR08_CAMFO</name>
<dbReference type="OrthoDB" id="446789at2759"/>
<dbReference type="EMBL" id="GL441846">
    <property type="protein sequence ID" value="EFN64154.1"/>
    <property type="molecule type" value="Genomic_DNA"/>
</dbReference>
<feature type="coiled-coil region" evidence="3">
    <location>
        <begin position="127"/>
        <end position="161"/>
    </location>
</feature>
<keyword evidence="2 3" id="KW-0175">Coiled coil</keyword>
<protein>
    <submittedName>
        <fullName evidence="4">SH3 domain-binding protein 5-like protein</fullName>
    </submittedName>
</protein>
<dbReference type="Proteomes" id="UP000000311">
    <property type="component" value="Unassembled WGS sequence"/>
</dbReference>
<evidence type="ECO:0000313" key="4">
    <source>
        <dbReference type="EMBL" id="EFN64154.1"/>
    </source>
</evidence>
<comment type="similarity">
    <text evidence="1">Belongs to the SH3BP5 family.</text>
</comment>
<keyword evidence="5" id="KW-1185">Reference proteome</keyword>
<evidence type="ECO:0000256" key="1">
    <source>
        <dbReference type="ARBA" id="ARBA00007796"/>
    </source>
</evidence>
<dbReference type="OMA" id="TQWELEL"/>
<evidence type="ECO:0000256" key="3">
    <source>
        <dbReference type="SAM" id="Coils"/>
    </source>
</evidence>
<accession>E2AR08</accession>